<accession>A0A1M4UBM9</accession>
<evidence type="ECO:0000313" key="3">
    <source>
        <dbReference type="Proteomes" id="UP000184048"/>
    </source>
</evidence>
<name>A0A1M4UBM9_9BACT</name>
<gene>
    <name evidence="2" type="ORF">SAMN02745131_00590</name>
</gene>
<dbReference type="AlphaFoldDB" id="A0A1M4UBM9"/>
<keyword evidence="3" id="KW-1185">Reference proteome</keyword>
<feature type="signal peptide" evidence="1">
    <location>
        <begin position="1"/>
        <end position="23"/>
    </location>
</feature>
<feature type="chain" id="PRO_5013268278" evidence="1">
    <location>
        <begin position="24"/>
        <end position="116"/>
    </location>
</feature>
<protein>
    <submittedName>
        <fullName evidence="2">Uncharacterized protein</fullName>
    </submittedName>
</protein>
<dbReference type="STRING" id="1121884.SAMN02745131_00590"/>
<evidence type="ECO:0000256" key="1">
    <source>
        <dbReference type="SAM" id="SignalP"/>
    </source>
</evidence>
<dbReference type="Proteomes" id="UP000184048">
    <property type="component" value="Unassembled WGS sequence"/>
</dbReference>
<reference evidence="2 3" key="1">
    <citation type="submission" date="2016-11" db="EMBL/GenBank/DDBJ databases">
        <authorList>
            <person name="Jaros S."/>
            <person name="Januszkiewicz K."/>
            <person name="Wedrychowicz H."/>
        </authorList>
    </citation>
    <scope>NUCLEOTIDE SEQUENCE [LARGE SCALE GENOMIC DNA]</scope>
    <source>
        <strain evidence="2 3">DSM 18119</strain>
    </source>
</reference>
<organism evidence="2 3">
    <name type="scientific">Flavisolibacter ginsengisoli DSM 18119</name>
    <dbReference type="NCBI Taxonomy" id="1121884"/>
    <lineage>
        <taxon>Bacteria</taxon>
        <taxon>Pseudomonadati</taxon>
        <taxon>Bacteroidota</taxon>
        <taxon>Chitinophagia</taxon>
        <taxon>Chitinophagales</taxon>
        <taxon>Chitinophagaceae</taxon>
        <taxon>Flavisolibacter</taxon>
    </lineage>
</organism>
<dbReference type="OrthoDB" id="675127at2"/>
<proteinExistence type="predicted"/>
<dbReference type="RefSeq" id="WP_072833746.1">
    <property type="nucleotide sequence ID" value="NZ_FQUU01000002.1"/>
</dbReference>
<evidence type="ECO:0000313" key="2">
    <source>
        <dbReference type="EMBL" id="SHE54007.1"/>
    </source>
</evidence>
<dbReference type="EMBL" id="FQUU01000002">
    <property type="protein sequence ID" value="SHE54007.1"/>
    <property type="molecule type" value="Genomic_DNA"/>
</dbReference>
<keyword evidence="1" id="KW-0732">Signal</keyword>
<sequence length="116" mass="13404">MRKYTFILVCTSMLIAFSMNCAAQEEKIFTPKWISPNGYWVVESNIKTPLNSIIYFYNNDNQVIYKEKLVGIRINIKKRKTLMGLRKILEASVAAWNTKQSPGENRLLVANAFKSH</sequence>